<accession>A0A914XL86</accession>
<feature type="compositionally biased region" description="Polar residues" evidence="1">
    <location>
        <begin position="1"/>
        <end position="19"/>
    </location>
</feature>
<dbReference type="WBParaSite" id="PSAMB.scaffold881size39522.g9370.t1">
    <property type="protein sequence ID" value="PSAMB.scaffold881size39522.g9370.t1"/>
    <property type="gene ID" value="PSAMB.scaffold881size39522.g9370"/>
</dbReference>
<feature type="region of interest" description="Disordered" evidence="1">
    <location>
        <begin position="1"/>
        <end position="59"/>
    </location>
</feature>
<proteinExistence type="predicted"/>
<evidence type="ECO:0000313" key="3">
    <source>
        <dbReference type="WBParaSite" id="PSAMB.scaffold881size39522.g9370.t1"/>
    </source>
</evidence>
<reference evidence="3" key="1">
    <citation type="submission" date="2022-11" db="UniProtKB">
        <authorList>
            <consortium name="WormBaseParasite"/>
        </authorList>
    </citation>
    <scope>IDENTIFICATION</scope>
</reference>
<sequence>MSQQKPPSCQPPVATNSSGLRPAPHPPTMNVRPRMNAGSCQNSSVDHADEPANNSTYSESAADLLCKARAKLKRESPSAQSRLSSDYQ</sequence>
<organism evidence="2 3">
    <name type="scientific">Plectus sambesii</name>
    <dbReference type="NCBI Taxonomy" id="2011161"/>
    <lineage>
        <taxon>Eukaryota</taxon>
        <taxon>Metazoa</taxon>
        <taxon>Ecdysozoa</taxon>
        <taxon>Nematoda</taxon>
        <taxon>Chromadorea</taxon>
        <taxon>Plectida</taxon>
        <taxon>Plectina</taxon>
        <taxon>Plectoidea</taxon>
        <taxon>Plectidae</taxon>
        <taxon>Plectus</taxon>
    </lineage>
</organism>
<dbReference type="Proteomes" id="UP000887566">
    <property type="component" value="Unplaced"/>
</dbReference>
<evidence type="ECO:0000313" key="2">
    <source>
        <dbReference type="Proteomes" id="UP000887566"/>
    </source>
</evidence>
<name>A0A914XL86_9BILA</name>
<protein>
    <submittedName>
        <fullName evidence="3">Uncharacterized protein</fullName>
    </submittedName>
</protein>
<evidence type="ECO:0000256" key="1">
    <source>
        <dbReference type="SAM" id="MobiDB-lite"/>
    </source>
</evidence>
<keyword evidence="2" id="KW-1185">Reference proteome</keyword>
<dbReference type="AlphaFoldDB" id="A0A914XL86"/>